<dbReference type="InterPro" id="IPR022606">
    <property type="entry name" value="DUF2914"/>
</dbReference>
<dbReference type="EMBL" id="CP043494">
    <property type="protein sequence ID" value="WNG44077.1"/>
    <property type="molecule type" value="Genomic_DNA"/>
</dbReference>
<organism evidence="3 4">
    <name type="scientific">Archangium minus</name>
    <dbReference type="NCBI Taxonomy" id="83450"/>
    <lineage>
        <taxon>Bacteria</taxon>
        <taxon>Pseudomonadati</taxon>
        <taxon>Myxococcota</taxon>
        <taxon>Myxococcia</taxon>
        <taxon>Myxococcales</taxon>
        <taxon>Cystobacterineae</taxon>
        <taxon>Archangiaceae</taxon>
        <taxon>Archangium</taxon>
    </lineage>
</organism>
<evidence type="ECO:0000256" key="1">
    <source>
        <dbReference type="SAM" id="SignalP"/>
    </source>
</evidence>
<keyword evidence="4" id="KW-1185">Reference proteome</keyword>
<dbReference type="RefSeq" id="WP_395816185.1">
    <property type="nucleotide sequence ID" value="NZ_CP043494.1"/>
</dbReference>
<feature type="domain" description="DUF2914" evidence="2">
    <location>
        <begin position="67"/>
        <end position="126"/>
    </location>
</feature>
<feature type="signal peptide" evidence="1">
    <location>
        <begin position="1"/>
        <end position="22"/>
    </location>
</feature>
<evidence type="ECO:0000259" key="2">
    <source>
        <dbReference type="Pfam" id="PF11141"/>
    </source>
</evidence>
<sequence>MSKRSWLKSVLPALLLTTSAFAAGSADVKVGTGIEKYEVTGASDSFTVAPNTRIYAATKITDVEPGTVTVVWSKDGKEVSKTELKVPRASYRTHAYRTFRAGDTGAWTARLVGADGSELGSTSFQVQVQ</sequence>
<gene>
    <name evidence="3" type="ORF">F0U60_08175</name>
</gene>
<name>A0ABY9WQT0_9BACT</name>
<reference evidence="3 4" key="1">
    <citation type="submission" date="2019-08" db="EMBL/GenBank/DDBJ databases">
        <title>Archangium and Cystobacter genomes.</title>
        <authorList>
            <person name="Chen I.-C.K."/>
            <person name="Wielgoss S."/>
        </authorList>
    </citation>
    <scope>NUCLEOTIDE SEQUENCE [LARGE SCALE GENOMIC DNA]</scope>
    <source>
        <strain evidence="3 4">Cbm 6</strain>
    </source>
</reference>
<dbReference type="Pfam" id="PF11141">
    <property type="entry name" value="DUF2914"/>
    <property type="match status" value="1"/>
</dbReference>
<feature type="chain" id="PRO_5045387803" evidence="1">
    <location>
        <begin position="23"/>
        <end position="129"/>
    </location>
</feature>
<protein>
    <submittedName>
        <fullName evidence="3">DUF2914 domain-containing protein</fullName>
    </submittedName>
</protein>
<evidence type="ECO:0000313" key="3">
    <source>
        <dbReference type="EMBL" id="WNG44077.1"/>
    </source>
</evidence>
<dbReference type="Proteomes" id="UP001611383">
    <property type="component" value="Chromosome"/>
</dbReference>
<keyword evidence="1" id="KW-0732">Signal</keyword>
<evidence type="ECO:0000313" key="4">
    <source>
        <dbReference type="Proteomes" id="UP001611383"/>
    </source>
</evidence>
<proteinExistence type="predicted"/>
<accession>A0ABY9WQT0</accession>